<keyword evidence="2" id="KW-0812">Transmembrane</keyword>
<dbReference type="Pfam" id="PF04357">
    <property type="entry name" value="TamB"/>
    <property type="match status" value="1"/>
</dbReference>
<comment type="subcellular location">
    <subcellularLocation>
        <location evidence="1">Membrane</location>
        <topology evidence="1">Single-pass membrane protein</topology>
    </subcellularLocation>
</comment>
<dbReference type="PANTHER" id="PTHR34457:SF3">
    <property type="entry name" value="PROTEIN TIC236, CHLOROPLASTIC"/>
    <property type="match status" value="1"/>
</dbReference>
<dbReference type="PANTHER" id="PTHR34457">
    <property type="entry name" value="EMBRYO DEFECTIVE 2410"/>
    <property type="match status" value="1"/>
</dbReference>
<evidence type="ECO:0000313" key="7">
    <source>
        <dbReference type="Proteomes" id="UP000218238"/>
    </source>
</evidence>
<dbReference type="InterPro" id="IPR007452">
    <property type="entry name" value="TamB_C"/>
</dbReference>
<evidence type="ECO:0000313" key="6">
    <source>
        <dbReference type="EMBL" id="PAX52926.1"/>
    </source>
</evidence>
<evidence type="ECO:0000256" key="4">
    <source>
        <dbReference type="ARBA" id="ARBA00023136"/>
    </source>
</evidence>
<feature type="domain" description="Translocation and assembly module TamB C-terminal" evidence="5">
    <location>
        <begin position="156"/>
        <end position="538"/>
    </location>
</feature>
<dbReference type="Proteomes" id="UP000218238">
    <property type="component" value="Unassembled WGS sequence"/>
</dbReference>
<dbReference type="AlphaFoldDB" id="A0A2A2TGY1"/>
<accession>A0A2A2TGY1</accession>
<sequence>MAGSISNPQAQGDFNISEGTLNAKGVRSADASFNYANGRLNFNSNVNVVGSDPVAIAGGIPYQFPLSPPPQDNQINLDIKVKNQGLAALNLFTNQLTFENGEGEIDLKVKGTRDQLILNGIANLNKATFSAQALPGKLTDVTGNAKFDFDRIIVENLAGKFSRGKISASGEIPISNNELKVANPFTVSLERLTLNLKSLYQGVVSGNLQITGSALDPLVGGDIKLNNGQVLLSESTESEPKNSNSSINLLKQIQQQEPETNNAQTRFNNLQLTLGNNVRIIRPPILDFIATGSLNLTGSFTDPIPEGEIRLRSGGVNLFTTQFKLARGYKHKAIFRKSQPRDPELDIQLFARVLDVVQSGDLSRNNTTGFAALESVRVEAKIEGAASQLNNNLELTSNPSRSQNEIVALLGGGFVETQGRGAGSTLGLINIAGSAVFNNFQSTFNQIGNTLGLSEFRIFPTVISENPEAGRNFSSLELAAEAGVDISPRFSASALKIITASDPVQWGINYRINPEFRVRASTNLFDDNRAVIEFERRF</sequence>
<protein>
    <recommendedName>
        <fullName evidence="5">Translocation and assembly module TamB C-terminal domain-containing protein</fullName>
    </recommendedName>
</protein>
<dbReference type="InterPro" id="IPR053022">
    <property type="entry name" value="Chloroplast_translocon_comp"/>
</dbReference>
<dbReference type="GO" id="GO:0005886">
    <property type="term" value="C:plasma membrane"/>
    <property type="evidence" value="ECO:0007669"/>
    <property type="project" value="InterPro"/>
</dbReference>
<keyword evidence="4" id="KW-0472">Membrane</keyword>
<keyword evidence="7" id="KW-1185">Reference proteome</keyword>
<dbReference type="GO" id="GO:0009306">
    <property type="term" value="P:protein secretion"/>
    <property type="evidence" value="ECO:0007669"/>
    <property type="project" value="InterPro"/>
</dbReference>
<evidence type="ECO:0000256" key="3">
    <source>
        <dbReference type="ARBA" id="ARBA00022989"/>
    </source>
</evidence>
<evidence type="ECO:0000256" key="1">
    <source>
        <dbReference type="ARBA" id="ARBA00004167"/>
    </source>
</evidence>
<proteinExistence type="predicted"/>
<organism evidence="6 7">
    <name type="scientific">Brunnivagina elsteri CCALA 953</name>
    <dbReference type="NCBI Taxonomy" id="987040"/>
    <lineage>
        <taxon>Bacteria</taxon>
        <taxon>Bacillati</taxon>
        <taxon>Cyanobacteriota</taxon>
        <taxon>Cyanophyceae</taxon>
        <taxon>Nostocales</taxon>
        <taxon>Calotrichaceae</taxon>
        <taxon>Brunnivagina</taxon>
    </lineage>
</organism>
<evidence type="ECO:0000256" key="2">
    <source>
        <dbReference type="ARBA" id="ARBA00022692"/>
    </source>
</evidence>
<gene>
    <name evidence="6" type="ORF">CK510_16670</name>
</gene>
<evidence type="ECO:0000259" key="5">
    <source>
        <dbReference type="Pfam" id="PF04357"/>
    </source>
</evidence>
<name>A0A2A2TGY1_9CYAN</name>
<comment type="caution">
    <text evidence="6">The sequence shown here is derived from an EMBL/GenBank/DDBJ whole genome shotgun (WGS) entry which is preliminary data.</text>
</comment>
<dbReference type="EMBL" id="NTFS01000187">
    <property type="protein sequence ID" value="PAX52926.1"/>
    <property type="molecule type" value="Genomic_DNA"/>
</dbReference>
<reference evidence="6 7" key="1">
    <citation type="submission" date="2017-08" db="EMBL/GenBank/DDBJ databases">
        <title>Draft genome sequence of filamentous cyanobacterium Calothrix elsteri CCALA 953.</title>
        <authorList>
            <person name="Gagunashvili A.N."/>
            <person name="Elster J."/>
            <person name="Andresson O.S."/>
        </authorList>
    </citation>
    <scope>NUCLEOTIDE SEQUENCE [LARGE SCALE GENOMIC DNA]</scope>
    <source>
        <strain evidence="6 7">CCALA 953</strain>
    </source>
</reference>
<keyword evidence="3" id="KW-1133">Transmembrane helix</keyword>